<protein>
    <submittedName>
        <fullName evidence="1">Zinc metallopeptidase</fullName>
    </submittedName>
</protein>
<proteinExistence type="predicted"/>
<dbReference type="Proteomes" id="UP001145072">
    <property type="component" value="Unassembled WGS sequence"/>
</dbReference>
<accession>A0A9X4AIG1</accession>
<gene>
    <name evidence="1" type="ORF">NC661_03105</name>
</gene>
<comment type="caution">
    <text evidence="1">The sequence shown here is derived from an EMBL/GenBank/DDBJ whole genome shotgun (WGS) entry which is preliminary data.</text>
</comment>
<evidence type="ECO:0000313" key="1">
    <source>
        <dbReference type="EMBL" id="MDC3419350.1"/>
    </source>
</evidence>
<dbReference type="RefSeq" id="WP_272479914.1">
    <property type="nucleotide sequence ID" value="NZ_JAOALK010000048.1"/>
</dbReference>
<sequence>MDNNGLNKITIEVVPSILSDHYDPINNEVIWLGT</sequence>
<evidence type="ECO:0000313" key="2">
    <source>
        <dbReference type="Proteomes" id="UP001145072"/>
    </source>
</evidence>
<name>A0A9X4AIG1_9BACI</name>
<keyword evidence="2" id="KW-1185">Reference proteome</keyword>
<dbReference type="EMBL" id="JAMQJZ010000002">
    <property type="protein sequence ID" value="MDC3419350.1"/>
    <property type="molecule type" value="Genomic_DNA"/>
</dbReference>
<dbReference type="AlphaFoldDB" id="A0A9X4AIG1"/>
<organism evidence="1 2">
    <name type="scientific">Aquibacillus koreensis</name>
    <dbReference type="NCBI Taxonomy" id="279446"/>
    <lineage>
        <taxon>Bacteria</taxon>
        <taxon>Bacillati</taxon>
        <taxon>Bacillota</taxon>
        <taxon>Bacilli</taxon>
        <taxon>Bacillales</taxon>
        <taxon>Bacillaceae</taxon>
        <taxon>Aquibacillus</taxon>
    </lineage>
</organism>
<reference evidence="1" key="1">
    <citation type="submission" date="2022-06" db="EMBL/GenBank/DDBJ databases">
        <title>Aquibacillus sp. a new bacterium isolated from soil saline samples.</title>
        <authorList>
            <person name="Galisteo C."/>
            <person name="De La Haba R."/>
            <person name="Sanchez-Porro C."/>
            <person name="Ventosa A."/>
        </authorList>
    </citation>
    <scope>NUCLEOTIDE SEQUENCE</scope>
    <source>
        <strain evidence="1">JCM 12387</strain>
    </source>
</reference>